<evidence type="ECO:0000313" key="3">
    <source>
        <dbReference type="Proteomes" id="UP001140206"/>
    </source>
</evidence>
<dbReference type="AlphaFoldDB" id="A0AAV8BWG8"/>
<evidence type="ECO:0000259" key="1">
    <source>
        <dbReference type="SMART" id="SM00256"/>
    </source>
</evidence>
<dbReference type="PANTHER" id="PTHR44259">
    <property type="entry name" value="OS07G0183000 PROTEIN-RELATED"/>
    <property type="match status" value="1"/>
</dbReference>
<feature type="domain" description="F-box" evidence="1">
    <location>
        <begin position="14"/>
        <end position="55"/>
    </location>
</feature>
<dbReference type="InterPro" id="IPR050942">
    <property type="entry name" value="F-box_BR-signaling"/>
</dbReference>
<protein>
    <submittedName>
        <fullName evidence="2">F-box domain containing protein</fullName>
    </submittedName>
</protein>
<dbReference type="InterPro" id="IPR036047">
    <property type="entry name" value="F-box-like_dom_sf"/>
</dbReference>
<proteinExistence type="predicted"/>
<dbReference type="SUPFAM" id="SSF81383">
    <property type="entry name" value="F-box domain"/>
    <property type="match status" value="1"/>
</dbReference>
<gene>
    <name evidence="2" type="ORF">LUZ62_081933</name>
</gene>
<comment type="caution">
    <text evidence="2">The sequence shown here is derived from an EMBL/GenBank/DDBJ whole genome shotgun (WGS) entry which is preliminary data.</text>
</comment>
<evidence type="ECO:0000313" key="2">
    <source>
        <dbReference type="EMBL" id="KAJ4747528.1"/>
    </source>
</evidence>
<dbReference type="EMBL" id="JAMFTS010000005">
    <property type="protein sequence ID" value="KAJ4747528.1"/>
    <property type="molecule type" value="Genomic_DNA"/>
</dbReference>
<reference evidence="2" key="1">
    <citation type="submission" date="2022-08" db="EMBL/GenBank/DDBJ databases">
        <authorList>
            <person name="Marques A."/>
        </authorList>
    </citation>
    <scope>NUCLEOTIDE SEQUENCE</scope>
    <source>
        <strain evidence="2">RhyPub2mFocal</strain>
        <tissue evidence="2">Leaves</tissue>
    </source>
</reference>
<dbReference type="Proteomes" id="UP001140206">
    <property type="component" value="Chromosome 5"/>
</dbReference>
<sequence>MEHLYQDERNWSRLCPELLQLICKNLPDIADFANFRAVCKDWRAAIPSSDYAHREPCLIYYHPYKGARFYVLTSTHWIELKSPCYKEKWFQGLSQGYILIRDEKTKAYNLLNPINGKEIRLPLLAGPYYNLLDVELDEGVPKYVAVCEFDGRASSMPRICQIGDEKWTTVNLYASMRYTFYKPSSSVNSGCCTHGKDTDVKPSVAKRKLITLPESYKLCRPCGNANNLLGVKCSSYKDMSFEIYVLDDGNGDTKWIRTNNIGDQVVFWGNWNCFCWKTHSSSIYKRNSVYFRSFKLFGRFDIGKGTTEILQTPPKGDRWFCPSQV</sequence>
<organism evidence="2 3">
    <name type="scientific">Rhynchospora pubera</name>
    <dbReference type="NCBI Taxonomy" id="906938"/>
    <lineage>
        <taxon>Eukaryota</taxon>
        <taxon>Viridiplantae</taxon>
        <taxon>Streptophyta</taxon>
        <taxon>Embryophyta</taxon>
        <taxon>Tracheophyta</taxon>
        <taxon>Spermatophyta</taxon>
        <taxon>Magnoliopsida</taxon>
        <taxon>Liliopsida</taxon>
        <taxon>Poales</taxon>
        <taxon>Cyperaceae</taxon>
        <taxon>Cyperoideae</taxon>
        <taxon>Rhynchosporeae</taxon>
        <taxon>Rhynchospora</taxon>
    </lineage>
</organism>
<keyword evidence="3" id="KW-1185">Reference proteome</keyword>
<accession>A0AAV8BWG8</accession>
<dbReference type="Pfam" id="PF03478">
    <property type="entry name" value="Beta-prop_KIB1-4"/>
    <property type="match status" value="1"/>
</dbReference>
<dbReference type="SMART" id="SM00256">
    <property type="entry name" value="FBOX"/>
    <property type="match status" value="1"/>
</dbReference>
<dbReference type="CDD" id="cd09917">
    <property type="entry name" value="F-box_SF"/>
    <property type="match status" value="1"/>
</dbReference>
<dbReference type="Pfam" id="PF00646">
    <property type="entry name" value="F-box"/>
    <property type="match status" value="1"/>
</dbReference>
<dbReference type="Gene3D" id="1.20.1280.50">
    <property type="match status" value="1"/>
</dbReference>
<dbReference type="PANTHER" id="PTHR44259:SF114">
    <property type="entry name" value="OS06G0707300 PROTEIN"/>
    <property type="match status" value="1"/>
</dbReference>
<dbReference type="InterPro" id="IPR005174">
    <property type="entry name" value="KIB1-4_b-propeller"/>
</dbReference>
<dbReference type="InterPro" id="IPR001810">
    <property type="entry name" value="F-box_dom"/>
</dbReference>
<name>A0AAV8BWG8_9POAL</name>